<dbReference type="GO" id="GO:0003700">
    <property type="term" value="F:DNA-binding transcription factor activity"/>
    <property type="evidence" value="ECO:0007669"/>
    <property type="project" value="InterPro"/>
</dbReference>
<evidence type="ECO:0000313" key="6">
    <source>
        <dbReference type="Proteomes" id="UP000199109"/>
    </source>
</evidence>
<evidence type="ECO:0000256" key="3">
    <source>
        <dbReference type="ARBA" id="ARBA00023163"/>
    </source>
</evidence>
<dbReference type="InterPro" id="IPR018062">
    <property type="entry name" value="HTH_AraC-typ_CS"/>
</dbReference>
<reference evidence="5 6" key="1">
    <citation type="submission" date="2016-10" db="EMBL/GenBank/DDBJ databases">
        <authorList>
            <person name="de Groot N.N."/>
        </authorList>
    </citation>
    <scope>NUCLEOTIDE SEQUENCE [LARGE SCALE GENOMIC DNA]</scope>
    <source>
        <strain evidence="5 6">DSM 23421</strain>
    </source>
</reference>
<dbReference type="Pfam" id="PF14026">
    <property type="entry name" value="SCO4226-like"/>
    <property type="match status" value="1"/>
</dbReference>
<organism evidence="5 6">
    <name type="scientific">Pricia antarctica</name>
    <dbReference type="NCBI Taxonomy" id="641691"/>
    <lineage>
        <taxon>Bacteria</taxon>
        <taxon>Pseudomonadati</taxon>
        <taxon>Bacteroidota</taxon>
        <taxon>Flavobacteriia</taxon>
        <taxon>Flavobacteriales</taxon>
        <taxon>Flavobacteriaceae</taxon>
        <taxon>Pricia</taxon>
    </lineage>
</organism>
<dbReference type="AlphaFoldDB" id="A0A1G7BW05"/>
<dbReference type="InterPro" id="IPR025336">
    <property type="entry name" value="SCO4226-like"/>
</dbReference>
<evidence type="ECO:0000313" key="5">
    <source>
        <dbReference type="EMBL" id="SDE31304.1"/>
    </source>
</evidence>
<dbReference type="RefSeq" id="WP_091867935.1">
    <property type="nucleotide sequence ID" value="NZ_FNAO01000004.1"/>
</dbReference>
<keyword evidence="6" id="KW-1185">Reference proteome</keyword>
<dbReference type="GO" id="GO:0043565">
    <property type="term" value="F:sequence-specific DNA binding"/>
    <property type="evidence" value="ECO:0007669"/>
    <property type="project" value="InterPro"/>
</dbReference>
<dbReference type="STRING" id="641691.SAMN05421636_104321"/>
<keyword evidence="2 5" id="KW-0238">DNA-binding</keyword>
<evidence type="ECO:0000256" key="1">
    <source>
        <dbReference type="ARBA" id="ARBA00023015"/>
    </source>
</evidence>
<protein>
    <submittedName>
        <fullName evidence="5">AraC-type DNA-binding protein</fullName>
    </submittedName>
</protein>
<dbReference type="PANTHER" id="PTHR43280">
    <property type="entry name" value="ARAC-FAMILY TRANSCRIPTIONAL REGULATOR"/>
    <property type="match status" value="1"/>
</dbReference>
<dbReference type="EMBL" id="FNAO01000004">
    <property type="protein sequence ID" value="SDE31304.1"/>
    <property type="molecule type" value="Genomic_DNA"/>
</dbReference>
<dbReference type="InterPro" id="IPR018060">
    <property type="entry name" value="HTH_AraC"/>
</dbReference>
<keyword evidence="1" id="KW-0805">Transcription regulation</keyword>
<dbReference type="InterPro" id="IPR020449">
    <property type="entry name" value="Tscrpt_reg_AraC-type_HTH"/>
</dbReference>
<evidence type="ECO:0000256" key="2">
    <source>
        <dbReference type="ARBA" id="ARBA00023125"/>
    </source>
</evidence>
<dbReference type="InterPro" id="IPR042557">
    <property type="entry name" value="SCO4226"/>
</dbReference>
<dbReference type="OrthoDB" id="135231at2"/>
<dbReference type="SUPFAM" id="SSF55073">
    <property type="entry name" value="Nucleotide cyclase"/>
    <property type="match status" value="1"/>
</dbReference>
<keyword evidence="3" id="KW-0804">Transcription</keyword>
<gene>
    <name evidence="5" type="ORF">SAMN05421636_104321</name>
</gene>
<dbReference type="Gene3D" id="3.30.70.3090">
    <property type="entry name" value="ORF SCO4226, nickel-binding ferredoxin-like monomer"/>
    <property type="match status" value="1"/>
</dbReference>
<dbReference type="PANTHER" id="PTHR43280:SF2">
    <property type="entry name" value="HTH-TYPE TRANSCRIPTIONAL REGULATOR EXSA"/>
    <property type="match status" value="1"/>
</dbReference>
<dbReference type="InterPro" id="IPR029787">
    <property type="entry name" value="Nucleotide_cyclase"/>
</dbReference>
<evidence type="ECO:0000259" key="4">
    <source>
        <dbReference type="PROSITE" id="PS01124"/>
    </source>
</evidence>
<dbReference type="Proteomes" id="UP000199109">
    <property type="component" value="Unassembled WGS sequence"/>
</dbReference>
<dbReference type="SUPFAM" id="SSF46689">
    <property type="entry name" value="Homeodomain-like"/>
    <property type="match status" value="1"/>
</dbReference>
<accession>A0A1G7BW05</accession>
<dbReference type="Gene3D" id="3.30.70.1230">
    <property type="entry name" value="Nucleotide cyclase"/>
    <property type="match status" value="1"/>
</dbReference>
<dbReference type="PROSITE" id="PS01124">
    <property type="entry name" value="HTH_ARAC_FAMILY_2"/>
    <property type="match status" value="1"/>
</dbReference>
<feature type="domain" description="HTH araC/xylS-type" evidence="4">
    <location>
        <begin position="259"/>
        <end position="358"/>
    </location>
</feature>
<dbReference type="Pfam" id="PF12833">
    <property type="entry name" value="HTH_18"/>
    <property type="match status" value="1"/>
</dbReference>
<dbReference type="PROSITE" id="PS00041">
    <property type="entry name" value="HTH_ARAC_FAMILY_1"/>
    <property type="match status" value="1"/>
</dbReference>
<dbReference type="Gene3D" id="1.10.10.60">
    <property type="entry name" value="Homeodomain-like"/>
    <property type="match status" value="1"/>
</dbReference>
<sequence length="362" mass="41336">MPIYMDRHDVAEEVTAEIVAEIHQEDLRIQHKYCCRGITYWYDDGRKTAFCLVEAPNKEAIIEMHAKAHGEVPNTIIEVDDTIVESFLGRIEDPKKSQKRELNIVNNPAFRILMVLKITQHNLQNAPANLSKLTLETIGTLVDLYEGRIVKQTETDLLISYDTTTKAIHSALAIKELLDTSLAITVQSHMGLSAGLPVTKEHGLFEETINTAERLSDISKNRILITSEIQDLYESENLNHPIDKNVIRTIRLSDAHFLNDVMNHLEKEWRNPTLGVADFCAHLGLSTSQLYRKMTTVIYKSINVLVQDFRLQKALELVQRSDRNISEIAFDTGFNSAAYFTKCFQKKYDITPSAYRKNYKPL</sequence>
<dbReference type="InterPro" id="IPR009057">
    <property type="entry name" value="Homeodomain-like_sf"/>
</dbReference>
<dbReference type="SMART" id="SM00342">
    <property type="entry name" value="HTH_ARAC"/>
    <property type="match status" value="1"/>
</dbReference>
<dbReference type="PRINTS" id="PR00032">
    <property type="entry name" value="HTHARAC"/>
</dbReference>
<proteinExistence type="predicted"/>
<name>A0A1G7BW05_9FLAO</name>